<reference evidence="2" key="1">
    <citation type="submission" date="2016-01" db="EMBL/GenBank/DDBJ databases">
        <title>Reference transcriptome for the parasite Schistocephalus solidus: insights into the molecular evolution of parasitism.</title>
        <authorList>
            <person name="Hebert F.O."/>
            <person name="Grambauer S."/>
            <person name="Barber I."/>
            <person name="Landry C.R."/>
            <person name="Aubin-Horth N."/>
        </authorList>
    </citation>
    <scope>NUCLEOTIDE SEQUENCE</scope>
</reference>
<proteinExistence type="predicted"/>
<accession>A0A0X3NPJ5</accession>
<evidence type="ECO:0000256" key="1">
    <source>
        <dbReference type="SAM" id="Phobius"/>
    </source>
</evidence>
<protein>
    <submittedName>
        <fullName evidence="2">Uncharacterized protein</fullName>
    </submittedName>
</protein>
<feature type="non-terminal residue" evidence="2">
    <location>
        <position position="1"/>
    </location>
</feature>
<feature type="transmembrane region" description="Helical" evidence="1">
    <location>
        <begin position="51"/>
        <end position="70"/>
    </location>
</feature>
<evidence type="ECO:0000313" key="2">
    <source>
        <dbReference type="EMBL" id="JAP41769.1"/>
    </source>
</evidence>
<gene>
    <name evidence="2" type="ORF">TR112426</name>
</gene>
<keyword evidence="1" id="KW-1133">Transmembrane helix</keyword>
<name>A0A0X3NPJ5_SCHSO</name>
<keyword evidence="1" id="KW-0472">Membrane</keyword>
<keyword evidence="1" id="KW-0812">Transmembrane</keyword>
<dbReference type="EMBL" id="GEEE01021456">
    <property type="protein sequence ID" value="JAP41769.1"/>
    <property type="molecule type" value="Transcribed_RNA"/>
</dbReference>
<organism evidence="2">
    <name type="scientific">Schistocephalus solidus</name>
    <name type="common">Tapeworm</name>
    <dbReference type="NCBI Taxonomy" id="70667"/>
    <lineage>
        <taxon>Eukaryota</taxon>
        <taxon>Metazoa</taxon>
        <taxon>Spiralia</taxon>
        <taxon>Lophotrochozoa</taxon>
        <taxon>Platyhelminthes</taxon>
        <taxon>Cestoda</taxon>
        <taxon>Eucestoda</taxon>
        <taxon>Diphyllobothriidea</taxon>
        <taxon>Diphyllobothriidae</taxon>
        <taxon>Schistocephalus</taxon>
    </lineage>
</organism>
<dbReference type="AlphaFoldDB" id="A0A0X3NPJ5"/>
<sequence length="111" mass="13042">LIQNRRSLRQRGPCSFACPPPSRCFINLIPISITVAYWRNKASKILFIKKYFFFIFFNMLLFNIIFCFIFNAQSMIFTRVYANELKKNLPQIDTTKKLNICACLLLSSQNT</sequence>